<evidence type="ECO:0000256" key="5">
    <source>
        <dbReference type="ARBA" id="ARBA00023002"/>
    </source>
</evidence>
<dbReference type="Pfam" id="PF02771">
    <property type="entry name" value="Acyl-CoA_dh_N"/>
    <property type="match status" value="1"/>
</dbReference>
<dbReference type="SUPFAM" id="SSF47203">
    <property type="entry name" value="Acyl-CoA dehydrogenase C-terminal domain-like"/>
    <property type="match status" value="1"/>
</dbReference>
<dbReference type="Gene3D" id="2.40.110.10">
    <property type="entry name" value="Butyryl-CoA Dehydrogenase, subunit A, domain 2"/>
    <property type="match status" value="1"/>
</dbReference>
<evidence type="ECO:0000256" key="1">
    <source>
        <dbReference type="ARBA" id="ARBA00001974"/>
    </source>
</evidence>
<proteinExistence type="inferred from homology"/>
<protein>
    <submittedName>
        <fullName evidence="8">Acyl-CoA/acyl-ACP dehydrogenase</fullName>
    </submittedName>
</protein>
<evidence type="ECO:0000256" key="4">
    <source>
        <dbReference type="ARBA" id="ARBA00022827"/>
    </source>
</evidence>
<accession>A0ABY5D2C9</accession>
<dbReference type="SUPFAM" id="SSF56645">
    <property type="entry name" value="Acyl-CoA dehydrogenase NM domain-like"/>
    <property type="match status" value="1"/>
</dbReference>
<dbReference type="InterPro" id="IPR013786">
    <property type="entry name" value="AcylCoA_DH/ox_N"/>
</dbReference>
<comment type="similarity">
    <text evidence="2">Belongs to the acyl-CoA dehydrogenase family.</text>
</comment>
<feature type="domain" description="Acyl-CoA dehydrogenase/oxidase N-terminal" evidence="7">
    <location>
        <begin position="7"/>
        <end position="117"/>
    </location>
</feature>
<dbReference type="InterPro" id="IPR036250">
    <property type="entry name" value="AcylCo_DH-like_C"/>
</dbReference>
<reference evidence="8" key="1">
    <citation type="submission" date="2022-06" db="EMBL/GenBank/DDBJ databases">
        <authorList>
            <person name="Ping M."/>
        </authorList>
    </citation>
    <scope>NUCLEOTIDE SEQUENCE</scope>
    <source>
        <strain evidence="8">JCM11759T</strain>
    </source>
</reference>
<evidence type="ECO:0000259" key="7">
    <source>
        <dbReference type="Pfam" id="PF02771"/>
    </source>
</evidence>
<dbReference type="PANTHER" id="PTHR43884">
    <property type="entry name" value="ACYL-COA DEHYDROGENASE"/>
    <property type="match status" value="1"/>
</dbReference>
<evidence type="ECO:0000256" key="2">
    <source>
        <dbReference type="ARBA" id="ARBA00009347"/>
    </source>
</evidence>
<organism evidence="8 9">
    <name type="scientific">Nocardiopsis exhalans</name>
    <dbReference type="NCBI Taxonomy" id="163604"/>
    <lineage>
        <taxon>Bacteria</taxon>
        <taxon>Bacillati</taxon>
        <taxon>Actinomycetota</taxon>
        <taxon>Actinomycetes</taxon>
        <taxon>Streptosporangiales</taxon>
        <taxon>Nocardiopsidaceae</taxon>
        <taxon>Nocardiopsis</taxon>
    </lineage>
</organism>
<evidence type="ECO:0000256" key="3">
    <source>
        <dbReference type="ARBA" id="ARBA00022630"/>
    </source>
</evidence>
<dbReference type="PANTHER" id="PTHR43884:SF20">
    <property type="entry name" value="ACYL-COA DEHYDROGENASE FADE28"/>
    <property type="match status" value="1"/>
</dbReference>
<dbReference type="Gene3D" id="1.20.140.10">
    <property type="entry name" value="Butyryl-CoA Dehydrogenase, subunit A, domain 3"/>
    <property type="match status" value="1"/>
</dbReference>
<dbReference type="InterPro" id="IPR037069">
    <property type="entry name" value="AcylCoA_DH/ox_N_sf"/>
</dbReference>
<dbReference type="InterPro" id="IPR046373">
    <property type="entry name" value="Acyl-CoA_Oxase/DH_mid-dom_sf"/>
</dbReference>
<dbReference type="CDD" id="cd00567">
    <property type="entry name" value="ACAD"/>
    <property type="match status" value="1"/>
</dbReference>
<evidence type="ECO:0000313" key="9">
    <source>
        <dbReference type="Proteomes" id="UP001055940"/>
    </source>
</evidence>
<dbReference type="Pfam" id="PF00441">
    <property type="entry name" value="Acyl-CoA_dh_1"/>
    <property type="match status" value="1"/>
</dbReference>
<sequence length="382" mass="40519">MQLVLEPEQEDLRAAVRAFAREESPNTLLSRVADGDRAPVPGLWRGLADRLDLLGLTVPEAHGGSGAGQVERAVALEELGRALVPVPYLSCAALAVDTLTTLADERAGTELLPAIAAANLLVAVAVTENGRWDTEGLATRAEPGGDGEGWELTGRKETVLDGAEADVLLVLAAAPDGPGFFQVDRDARGLTRTPLEPLDPTRPFARIGLDTTPARRLNTPDARAALARIRDLASVAVAAEALGVLAHSLETAVEYAKVRVQFGRYIGSYQAVKHLCVDSHVDLELSESVLRYAAWAADHAPDELPVAAAHARLAVPGAAFRTAARTIEVLGGVGFTWEHDAHLYYKRAKALDLLLGDPADAARVLADRIMPSTASEVSEVTR</sequence>
<evidence type="ECO:0000259" key="6">
    <source>
        <dbReference type="Pfam" id="PF00441"/>
    </source>
</evidence>
<dbReference type="InterPro" id="IPR009075">
    <property type="entry name" value="AcylCo_DH/oxidase_C"/>
</dbReference>
<feature type="domain" description="Acyl-CoA dehydrogenase/oxidase C-terminal" evidence="6">
    <location>
        <begin position="235"/>
        <end position="367"/>
    </location>
</feature>
<dbReference type="InterPro" id="IPR009100">
    <property type="entry name" value="AcylCoA_DH/oxidase_NM_dom_sf"/>
</dbReference>
<name>A0ABY5D2C9_9ACTN</name>
<keyword evidence="5" id="KW-0560">Oxidoreductase</keyword>
<dbReference type="RefSeq" id="WP_254416895.1">
    <property type="nucleotide sequence ID" value="NZ_BAAAJB010000074.1"/>
</dbReference>
<dbReference type="Proteomes" id="UP001055940">
    <property type="component" value="Chromosome"/>
</dbReference>
<keyword evidence="9" id="KW-1185">Reference proteome</keyword>
<comment type="cofactor">
    <cofactor evidence="1">
        <name>FAD</name>
        <dbReference type="ChEBI" id="CHEBI:57692"/>
    </cofactor>
</comment>
<keyword evidence="4" id="KW-0274">FAD</keyword>
<dbReference type="EMBL" id="CP099837">
    <property type="protein sequence ID" value="USY17319.1"/>
    <property type="molecule type" value="Genomic_DNA"/>
</dbReference>
<dbReference type="Gene3D" id="1.10.540.10">
    <property type="entry name" value="Acyl-CoA dehydrogenase/oxidase, N-terminal domain"/>
    <property type="match status" value="1"/>
</dbReference>
<keyword evidence="3" id="KW-0285">Flavoprotein</keyword>
<gene>
    <name evidence="8" type="ORF">NE857_18380</name>
</gene>
<evidence type="ECO:0000313" key="8">
    <source>
        <dbReference type="EMBL" id="USY17319.1"/>
    </source>
</evidence>